<keyword evidence="4" id="KW-0067">ATP-binding</keyword>
<evidence type="ECO:0000256" key="2">
    <source>
        <dbReference type="ARBA" id="ARBA00022801"/>
    </source>
</evidence>
<dbReference type="Pfam" id="PF00271">
    <property type="entry name" value="Helicase_C"/>
    <property type="match status" value="1"/>
</dbReference>
<dbReference type="CDD" id="cd17917">
    <property type="entry name" value="DEXHc_RHA-like"/>
    <property type="match status" value="1"/>
</dbReference>
<evidence type="ECO:0000259" key="6">
    <source>
        <dbReference type="PROSITE" id="PS51192"/>
    </source>
</evidence>
<evidence type="ECO:0008006" key="9">
    <source>
        <dbReference type="Google" id="ProtNLM"/>
    </source>
</evidence>
<proteinExistence type="predicted"/>
<dbReference type="SUPFAM" id="SSF52540">
    <property type="entry name" value="P-loop containing nucleoside triphosphate hydrolases"/>
    <property type="match status" value="1"/>
</dbReference>
<dbReference type="PANTHER" id="PTHR18934:SF91">
    <property type="entry name" value="PRE-MRNA-SPLICING FACTOR ATP-DEPENDENT RNA HELICASE PRP16"/>
    <property type="match status" value="1"/>
</dbReference>
<organism evidence="8">
    <name type="scientific">viral metagenome</name>
    <dbReference type="NCBI Taxonomy" id="1070528"/>
    <lineage>
        <taxon>unclassified sequences</taxon>
        <taxon>metagenomes</taxon>
        <taxon>organismal metagenomes</taxon>
    </lineage>
</organism>
<keyword evidence="5" id="KW-0175">Coiled coil</keyword>
<dbReference type="GO" id="GO:0016787">
    <property type="term" value="F:hydrolase activity"/>
    <property type="evidence" value="ECO:0007669"/>
    <property type="project" value="UniProtKB-KW"/>
</dbReference>
<feature type="coiled-coil region" evidence="5">
    <location>
        <begin position="988"/>
        <end position="1015"/>
    </location>
</feature>
<evidence type="ECO:0000259" key="7">
    <source>
        <dbReference type="PROSITE" id="PS51194"/>
    </source>
</evidence>
<protein>
    <recommendedName>
        <fullName evidence="9">Helicase ATP-binding domain-containing protein</fullName>
    </recommendedName>
</protein>
<reference evidence="8" key="1">
    <citation type="journal article" date="2020" name="Nature">
        <title>Giant virus diversity and host interactions through global metagenomics.</title>
        <authorList>
            <person name="Schulz F."/>
            <person name="Roux S."/>
            <person name="Paez-Espino D."/>
            <person name="Jungbluth S."/>
            <person name="Walsh D.A."/>
            <person name="Denef V.J."/>
            <person name="McMahon K.D."/>
            <person name="Konstantinidis K.T."/>
            <person name="Eloe-Fadrosh E.A."/>
            <person name="Kyrpides N.C."/>
            <person name="Woyke T."/>
        </authorList>
    </citation>
    <scope>NUCLEOTIDE SEQUENCE</scope>
    <source>
        <strain evidence="8">GVMAG-M-3300025860-12</strain>
    </source>
</reference>
<sequence>MENIDDKDYEIFNDLLYYLKNYTYKFITENFKMKIETVLKKLYPNLIKQDLDIIVLLTAYLIEDISVRIFYLNEEPIKDSYYVQWTQNNNRDILAASLMVIPFMDDKDNKKRYRNIKDLNQILYDKNSDNISKDILKKHIKDVLKNELKYTNFSIGLLNDTNDNILKLKDDSDKKLIYIIIHHHFCSALETIKITNGKLYINWINSTPIRMLKNKYILENENIESKLIKYSIKELKELETGNFDEVIQKNKYLWFGDYYNVMRNGYYESIKKIKWVLFNKKINGRGKYMIQYLNELINFKKIGIFDNEKYFNLSDSQKNYFIVEIRTIARNIYSNTKMAEDKDFEFELFKSLFSFFLNSSNDKNIISNPQNEYLKKKYSENIKKFIFEDYDVEDEDENYYIKKEKEVEITREDLNAVFQIFLEINEDGESNTSLLWNYLKDTVDHLQETVYGDYLIVNNSYGNIINNNFYDIKSTRGGELNLKNLYNIAKILSHSYDGEFDLLGANFKNLSNYNQKKFFGNFLDDNIRKWLNINKNIELQEGKYDSSIYGKIEKVWIEKRQDFIYNYLVRNGLLSEFKLSLNMTNEKYLPSDTNLKRDRVRSLLKQYFDKNEDIFKAYYYLTNKNYNDLPKLRFGEKETDEKTYQKCLTKIFEFYLFYGMDWLAQINFFNHYIHHQVLFVTGATGTGKSTQVPKLLLYCLKMIDYKNCGKVICTQPRISPTQGNAYWISSEMGVQIDKMSMDEKLKTDQYYLQYKYQGGKHTKENCKHLTLKMVTDGTLLEEINNNKFFKKEIKIPKSKEKTYSYNDNVYDIIIIDEAHEHNTNMDIILTLARQTCFLNNSIRLVIVSATMDDDEPIYRSYFQLINDNLVYPIKVPSKRHPILNEENFFIDSNLLDRRVNISAPGQTTQFTIKEFYDNKIKYSKNEKLNSVKAQEESYKKVINICKSTTSGMLLLFLTGEAEIKKALIYLNEILPVGIIALPFYSSMNERYRNIIEKIDKQIANIRNSRKNIVNEWGPKYIKTEYMPQGSYNRAVIVATNVAEASITIPGLKFVVDTGYSKESGFDSELDISELNVQPISEASRVQRKGRVGRKSSGVVHYTYGEGARADINPKYGITQGDFHSIFLKLSRDNDDLFESYSNFENLLKSDDNKITEIQQVMIKYLGYIHWYLITAINNFDNYIPNEPNKKLKKTDSDKYKIEKDLYDKYYNIYYIYEKFFDSNIIKNNIKYFTKNFNLSSIEYYIDILLMGNSGYNHEQLVDKEGKLYIIHPFETSLKRNIMNKIIEIDNLKIDDSNKNNITILNQKFIPMFISMRNKFLYLKVENSYKKTNFSNKILEVTRDITSDFLEEKEAISILIGAGYDIKLEVIEMISLMSAASKSMSSLASSFKNYKNKNILEFDKLQNKFSSKSDLISIYNICLLFRKHLGDKKFKIYNLLNKDDLVYRENIKKKYKNKFNSLVREFKKYKFTLKPPKNLLLDWNILNWLKENGQLNSEKGFLNWMDGSGIFRNDLKKNLISYYPIIEKICNDNKLNFEVIKTYFDYLLQTTIGLITMEKEVDNNYDESVFDWIKSISSLNLPLSENTIEEKILYTFLLTNPGNIAVRLDTTDDYYTTIAYQKKVNLGQVFTGKNTLTKNVGNIIFYYNLKLLREDYIIEIISNVNVKDLTKLFPLHYNPSKIKNVYLDNKSNIISFYGDTWNDFIYQVNNYITFNYFPLLSKKELPVIYQFVKEKRNYEFKTNKSEF</sequence>
<keyword evidence="3" id="KW-0347">Helicase</keyword>
<accession>A0A6C0J9A2</accession>
<evidence type="ECO:0000256" key="5">
    <source>
        <dbReference type="SAM" id="Coils"/>
    </source>
</evidence>
<keyword evidence="1" id="KW-0547">Nucleotide-binding</keyword>
<evidence type="ECO:0000256" key="1">
    <source>
        <dbReference type="ARBA" id="ARBA00022741"/>
    </source>
</evidence>
<evidence type="ECO:0000256" key="3">
    <source>
        <dbReference type="ARBA" id="ARBA00022806"/>
    </source>
</evidence>
<dbReference type="GO" id="GO:0005524">
    <property type="term" value="F:ATP binding"/>
    <property type="evidence" value="ECO:0007669"/>
    <property type="project" value="UniProtKB-KW"/>
</dbReference>
<feature type="domain" description="Helicase C-terminal" evidence="7">
    <location>
        <begin position="937"/>
        <end position="1147"/>
    </location>
</feature>
<evidence type="ECO:0000313" key="8">
    <source>
        <dbReference type="EMBL" id="QHU00194.1"/>
    </source>
</evidence>
<dbReference type="InterPro" id="IPR027417">
    <property type="entry name" value="P-loop_NTPase"/>
</dbReference>
<dbReference type="GO" id="GO:0004386">
    <property type="term" value="F:helicase activity"/>
    <property type="evidence" value="ECO:0007669"/>
    <property type="project" value="UniProtKB-KW"/>
</dbReference>
<name>A0A6C0J9A2_9ZZZZ</name>
<dbReference type="PROSITE" id="PS51194">
    <property type="entry name" value="HELICASE_CTER"/>
    <property type="match status" value="1"/>
</dbReference>
<dbReference type="InterPro" id="IPR014001">
    <property type="entry name" value="Helicase_ATP-bd"/>
</dbReference>
<dbReference type="PROSITE" id="PS51192">
    <property type="entry name" value="HELICASE_ATP_BIND_1"/>
    <property type="match status" value="1"/>
</dbReference>
<dbReference type="InterPro" id="IPR001650">
    <property type="entry name" value="Helicase_C-like"/>
</dbReference>
<keyword evidence="2" id="KW-0378">Hydrolase</keyword>
<dbReference type="PANTHER" id="PTHR18934">
    <property type="entry name" value="ATP-DEPENDENT RNA HELICASE"/>
    <property type="match status" value="1"/>
</dbReference>
<dbReference type="SMART" id="SM00490">
    <property type="entry name" value="HELICc"/>
    <property type="match status" value="1"/>
</dbReference>
<evidence type="ECO:0000256" key="4">
    <source>
        <dbReference type="ARBA" id="ARBA00022840"/>
    </source>
</evidence>
<feature type="domain" description="Helicase ATP-binding" evidence="6">
    <location>
        <begin position="669"/>
        <end position="869"/>
    </location>
</feature>
<dbReference type="SMART" id="SM00487">
    <property type="entry name" value="DEXDc"/>
    <property type="match status" value="1"/>
</dbReference>
<dbReference type="Gene3D" id="3.40.50.300">
    <property type="entry name" value="P-loop containing nucleotide triphosphate hydrolases"/>
    <property type="match status" value="2"/>
</dbReference>
<dbReference type="GO" id="GO:0003723">
    <property type="term" value="F:RNA binding"/>
    <property type="evidence" value="ECO:0007669"/>
    <property type="project" value="TreeGrafter"/>
</dbReference>
<dbReference type="EMBL" id="MN740324">
    <property type="protein sequence ID" value="QHU00194.1"/>
    <property type="molecule type" value="Genomic_DNA"/>
</dbReference>
<dbReference type="CDD" id="cd18791">
    <property type="entry name" value="SF2_C_RHA"/>
    <property type="match status" value="1"/>
</dbReference>